<keyword evidence="3" id="KW-1185">Reference proteome</keyword>
<organism evidence="2 3">
    <name type="scientific">Paraglomus brasilianum</name>
    <dbReference type="NCBI Taxonomy" id="144538"/>
    <lineage>
        <taxon>Eukaryota</taxon>
        <taxon>Fungi</taxon>
        <taxon>Fungi incertae sedis</taxon>
        <taxon>Mucoromycota</taxon>
        <taxon>Glomeromycotina</taxon>
        <taxon>Glomeromycetes</taxon>
        <taxon>Paraglomerales</taxon>
        <taxon>Paraglomeraceae</taxon>
        <taxon>Paraglomus</taxon>
    </lineage>
</organism>
<evidence type="ECO:0000313" key="3">
    <source>
        <dbReference type="Proteomes" id="UP000789739"/>
    </source>
</evidence>
<feature type="region of interest" description="Disordered" evidence="1">
    <location>
        <begin position="139"/>
        <end position="181"/>
    </location>
</feature>
<protein>
    <submittedName>
        <fullName evidence="2">7480_t:CDS:1</fullName>
    </submittedName>
</protein>
<dbReference type="EMBL" id="CAJVPI010000052">
    <property type="protein sequence ID" value="CAG8467485.1"/>
    <property type="molecule type" value="Genomic_DNA"/>
</dbReference>
<gene>
    <name evidence="2" type="ORF">PBRASI_LOCUS905</name>
</gene>
<proteinExistence type="predicted"/>
<comment type="caution">
    <text evidence="2">The sequence shown here is derived from an EMBL/GenBank/DDBJ whole genome shotgun (WGS) entry which is preliminary data.</text>
</comment>
<accession>A0A9N8VYJ0</accession>
<reference evidence="2" key="1">
    <citation type="submission" date="2021-06" db="EMBL/GenBank/DDBJ databases">
        <authorList>
            <person name="Kallberg Y."/>
            <person name="Tangrot J."/>
            <person name="Rosling A."/>
        </authorList>
    </citation>
    <scope>NUCLEOTIDE SEQUENCE</scope>
    <source>
        <strain evidence="2">BR232B</strain>
    </source>
</reference>
<name>A0A9N8VYJ0_9GLOM</name>
<dbReference type="OrthoDB" id="10303202at2759"/>
<dbReference type="Proteomes" id="UP000789739">
    <property type="component" value="Unassembled WGS sequence"/>
</dbReference>
<dbReference type="AlphaFoldDB" id="A0A9N8VYJ0"/>
<evidence type="ECO:0000256" key="1">
    <source>
        <dbReference type="SAM" id="MobiDB-lite"/>
    </source>
</evidence>
<evidence type="ECO:0000313" key="2">
    <source>
        <dbReference type="EMBL" id="CAG8467485.1"/>
    </source>
</evidence>
<sequence>MLVPAGYKDYKVDKNFNTVDKFFYAQPLEIWNDFDAFANEVAGTCSTPDTIFKLYCSSLKTLRHSTRIPKSVRDYAGALHDLIRSTKRVRVFEQARLAIATACDKSKTAAAQASTTGILKRSTYAAMAEFGIEYTRSIKKSRTSTRPEEENPVETKNSEEPENFGEARAEETAGPEVELAEDEDDLDVLWEPESPFIDKLRKILRDMSKSNNYFDKKLAQNGIIRLSSRKEDEPSQMKNEVKKRLTDDEINSLKSMLQISGVDALDGYIDLSARTLPEMRQRLDNCGSPTSEQCRAVRSLQDLFITGLEGKADLLFSMPERTWTVKYIAPLFERCLGDAHHLTSFWCEKGDVDVVKSREKEHNLWDGVFCDVEETKKPHMLLVEVSGGTDGVSKKKAEGDLLKLANGMRRHLIRVGCCIRGIDITRCRELRVAGVHIIANVLYFQAMMMIGKGVFVMWEWSNKKIPRSIQDMWSLPSTLGSIYTLKALLMRTKSIIVDSKYTESKTYELDHSTGLSSPARETDTPWESSFSLVADGLTSGQVHVHTLRQPLNSKKYRENIHSECITYRDAKNKRLSKKVALRTSEHRYAQRAAAQLTVLTEETITLHQYFRWIPTRRAANTVSFTGRAANTVSFTGSRVPPLAAMATMFNKLEAERNDNS</sequence>